<comment type="caution">
    <text evidence="1">The sequence shown here is derived from an EMBL/GenBank/DDBJ whole genome shotgun (WGS) entry which is preliminary data.</text>
</comment>
<reference evidence="1 2" key="1">
    <citation type="submission" date="2006-03" db="EMBL/GenBank/DDBJ databases">
        <authorList>
            <person name="Bartlett D.H."/>
            <person name="Valle G."/>
            <person name="Lauro F.M."/>
            <person name="Vezzi A."/>
            <person name="Simonato F."/>
            <person name="Eloe E."/>
            <person name="Vitulo N."/>
            <person name="Stratton T.K."/>
            <person name="D'angelo M."/>
            <person name="Ferriera S."/>
            <person name="Johnson J."/>
            <person name="Kravitz S."/>
            <person name="Beeson K."/>
            <person name="Sutton G."/>
            <person name="Rogers Y."/>
            <person name="Friedman R."/>
            <person name="Frazier M."/>
            <person name="Venter J.C."/>
        </authorList>
    </citation>
    <scope>NUCLEOTIDE SEQUENCE [LARGE SCALE GENOMIC DNA]</scope>
    <source>
        <strain evidence="1 2">3TCK</strain>
    </source>
</reference>
<organism evidence="1 2">
    <name type="scientific">Photobacterium profundum 3TCK</name>
    <dbReference type="NCBI Taxonomy" id="314280"/>
    <lineage>
        <taxon>Bacteria</taxon>
        <taxon>Pseudomonadati</taxon>
        <taxon>Pseudomonadota</taxon>
        <taxon>Gammaproteobacteria</taxon>
        <taxon>Vibrionales</taxon>
        <taxon>Vibrionaceae</taxon>
        <taxon>Photobacterium</taxon>
    </lineage>
</organism>
<gene>
    <name evidence="1" type="ORF">P3TCK_20090</name>
</gene>
<dbReference type="RefSeq" id="WP_006231932.1">
    <property type="nucleotide sequence ID" value="NZ_CH724135.1"/>
</dbReference>
<evidence type="ECO:0000313" key="1">
    <source>
        <dbReference type="EMBL" id="EAS44820.1"/>
    </source>
</evidence>
<evidence type="ECO:0000313" key="2">
    <source>
        <dbReference type="Proteomes" id="UP000003789"/>
    </source>
</evidence>
<sequence length="55" mass="6283">MNNTLYQLLKNDIRASIALARSYRLAGERRTAIQFMADIKETRKELTEVIANVAT</sequence>
<dbReference type="Proteomes" id="UP000003789">
    <property type="component" value="Unassembled WGS sequence"/>
</dbReference>
<accession>Q1Z9D8</accession>
<name>Q1Z9D8_9GAMM</name>
<dbReference type="HOGENOM" id="CLU_3028322_0_0_6"/>
<protein>
    <submittedName>
        <fullName evidence="1">Uncharacterized protein</fullName>
    </submittedName>
</protein>
<proteinExistence type="predicted"/>
<dbReference type="EMBL" id="AAPH01000002">
    <property type="protein sequence ID" value="EAS44820.1"/>
    <property type="molecule type" value="Genomic_DNA"/>
</dbReference>
<dbReference type="AlphaFoldDB" id="Q1Z9D8"/>